<feature type="chain" id="PRO_5004031523" description="F-box domain-containing protein" evidence="1">
    <location>
        <begin position="27"/>
        <end position="365"/>
    </location>
</feature>
<keyword evidence="3" id="KW-1185">Reference proteome</keyword>
<keyword evidence="1" id="KW-0732">Signal</keyword>
<protein>
    <recommendedName>
        <fullName evidence="4">F-box domain-containing protein</fullName>
    </recommendedName>
</protein>
<reference evidence="2 3" key="1">
    <citation type="journal article" date="2012" name="PLoS Pathog.">
        <title>Diverse lifestyles and strategies of plant pathogenesis encoded in the genomes of eighteen Dothideomycetes fungi.</title>
        <authorList>
            <person name="Ohm R.A."/>
            <person name="Feau N."/>
            <person name="Henrissat B."/>
            <person name="Schoch C.L."/>
            <person name="Horwitz B.A."/>
            <person name="Barry K.W."/>
            <person name="Condon B.J."/>
            <person name="Copeland A.C."/>
            <person name="Dhillon B."/>
            <person name="Glaser F."/>
            <person name="Hesse C.N."/>
            <person name="Kosti I."/>
            <person name="LaButti K."/>
            <person name="Lindquist E.A."/>
            <person name="Lucas S."/>
            <person name="Salamov A.A."/>
            <person name="Bradshaw R.E."/>
            <person name="Ciuffetti L."/>
            <person name="Hamelin R.C."/>
            <person name="Kema G.H.J."/>
            <person name="Lawrence C."/>
            <person name="Scott J.A."/>
            <person name="Spatafora J.W."/>
            <person name="Turgeon B.G."/>
            <person name="de Wit P.J.G.M."/>
            <person name="Zhong S."/>
            <person name="Goodwin S.B."/>
            <person name="Grigoriev I.V."/>
        </authorList>
    </citation>
    <scope>NUCLEOTIDE SEQUENCE [LARGE SCALE GENOMIC DNA]</scope>
    <source>
        <strain evidence="2 3">CIRAD86</strain>
    </source>
</reference>
<evidence type="ECO:0008006" key="4">
    <source>
        <dbReference type="Google" id="ProtNLM"/>
    </source>
</evidence>
<gene>
    <name evidence="2" type="ORF">MYCFIDRAFT_176297</name>
</gene>
<evidence type="ECO:0000313" key="2">
    <source>
        <dbReference type="EMBL" id="EME80947.1"/>
    </source>
</evidence>
<dbReference type="VEuPathDB" id="FungiDB:MYCFIDRAFT_176297"/>
<dbReference type="RefSeq" id="XP_007928287.1">
    <property type="nucleotide sequence ID" value="XM_007930096.1"/>
</dbReference>
<sequence>MRFTHLIRLPSHLLLLIATISPRTFASPTTSSSNSTTSWCLSTTTGTGPLYLFNPAKSCSDQIVTFTPEIMQATDICRAGYQKYHFKMCGKNVTLSVNAGPKSLVGVKQMGAELSGFADDKSLDEFADLWGLRQAWHVCMERLKSLGVASVARQTVFASAMIRSQEAQPKPVIQHLPADIALAMCQDLDLDSPRNLRLSGKALCICATEALFSHIAIVSSPAESISEEEIARREEEEGQQKAAREQNGLPFARLVQVHKQSHEKRAAVFGLAGPAMKVCLCPPETLLHGIRIGKRPLYDQMRRSEVCLGLVERVQCMNVSFAASILTHQMSVRIRSGGLENLECVVVSGFITCLMPEAVTATLHL</sequence>
<dbReference type="OrthoDB" id="3655677at2759"/>
<dbReference type="GeneID" id="19333533"/>
<dbReference type="AlphaFoldDB" id="M3ATY2"/>
<proteinExistence type="predicted"/>
<organism evidence="2 3">
    <name type="scientific">Pseudocercospora fijiensis (strain CIRAD86)</name>
    <name type="common">Black leaf streak disease fungus</name>
    <name type="synonym">Mycosphaerella fijiensis</name>
    <dbReference type="NCBI Taxonomy" id="383855"/>
    <lineage>
        <taxon>Eukaryota</taxon>
        <taxon>Fungi</taxon>
        <taxon>Dikarya</taxon>
        <taxon>Ascomycota</taxon>
        <taxon>Pezizomycotina</taxon>
        <taxon>Dothideomycetes</taxon>
        <taxon>Dothideomycetidae</taxon>
        <taxon>Mycosphaerellales</taxon>
        <taxon>Mycosphaerellaceae</taxon>
        <taxon>Pseudocercospora</taxon>
    </lineage>
</organism>
<feature type="signal peptide" evidence="1">
    <location>
        <begin position="1"/>
        <end position="26"/>
    </location>
</feature>
<dbReference type="HOGENOM" id="CLU_758943_0_0_1"/>
<evidence type="ECO:0000313" key="3">
    <source>
        <dbReference type="Proteomes" id="UP000016932"/>
    </source>
</evidence>
<dbReference type="KEGG" id="pfj:MYCFIDRAFT_176297"/>
<dbReference type="Proteomes" id="UP000016932">
    <property type="component" value="Unassembled WGS sequence"/>
</dbReference>
<accession>M3ATY2</accession>
<evidence type="ECO:0000256" key="1">
    <source>
        <dbReference type="SAM" id="SignalP"/>
    </source>
</evidence>
<dbReference type="EMBL" id="KB446560">
    <property type="protein sequence ID" value="EME80947.1"/>
    <property type="molecule type" value="Genomic_DNA"/>
</dbReference>
<name>M3ATY2_PSEFD</name>